<reference evidence="1" key="2">
    <citation type="submission" date="2025-08" db="UniProtKB">
        <authorList>
            <consortium name="Ensembl"/>
        </authorList>
    </citation>
    <scope>IDENTIFICATION</scope>
</reference>
<evidence type="ECO:0000313" key="2">
    <source>
        <dbReference type="Proteomes" id="UP000694412"/>
    </source>
</evidence>
<evidence type="ECO:0000313" key="1">
    <source>
        <dbReference type="Ensembl" id="ENSCJPP00005026878.1"/>
    </source>
</evidence>
<dbReference type="AlphaFoldDB" id="A0A8C2UIH5"/>
<keyword evidence="2" id="KW-1185">Reference proteome</keyword>
<dbReference type="Ensembl" id="ENSCJPT00005036407.1">
    <property type="protein sequence ID" value="ENSCJPP00005026878.1"/>
    <property type="gene ID" value="ENSCJPG00005020879.1"/>
</dbReference>
<proteinExistence type="predicted"/>
<organism evidence="1 2">
    <name type="scientific">Coturnix japonica</name>
    <name type="common">Japanese quail</name>
    <name type="synonym">Coturnix coturnix japonica</name>
    <dbReference type="NCBI Taxonomy" id="93934"/>
    <lineage>
        <taxon>Eukaryota</taxon>
        <taxon>Metazoa</taxon>
        <taxon>Chordata</taxon>
        <taxon>Craniata</taxon>
        <taxon>Vertebrata</taxon>
        <taxon>Euteleostomi</taxon>
        <taxon>Archelosauria</taxon>
        <taxon>Archosauria</taxon>
        <taxon>Dinosauria</taxon>
        <taxon>Saurischia</taxon>
        <taxon>Theropoda</taxon>
        <taxon>Coelurosauria</taxon>
        <taxon>Aves</taxon>
        <taxon>Neognathae</taxon>
        <taxon>Galloanserae</taxon>
        <taxon>Galliformes</taxon>
        <taxon>Phasianidae</taxon>
        <taxon>Perdicinae</taxon>
        <taxon>Coturnix</taxon>
    </lineage>
</organism>
<reference evidence="1" key="3">
    <citation type="submission" date="2025-09" db="UniProtKB">
        <authorList>
            <consortium name="Ensembl"/>
        </authorList>
    </citation>
    <scope>IDENTIFICATION</scope>
</reference>
<dbReference type="GeneTree" id="ENSGT01140000284949"/>
<protein>
    <submittedName>
        <fullName evidence="1">Uncharacterized protein</fullName>
    </submittedName>
</protein>
<accession>A0A8C2UIH5</accession>
<dbReference type="Proteomes" id="UP000694412">
    <property type="component" value="Chromosome 18"/>
</dbReference>
<name>A0A8C2UIH5_COTJA</name>
<reference evidence="1" key="1">
    <citation type="submission" date="2015-11" db="EMBL/GenBank/DDBJ databases">
        <authorList>
            <consortium name="International Coturnix japonica Genome Analysis Consortium"/>
            <person name="Warren W."/>
            <person name="Burt D.W."/>
            <person name="Antin P.B."/>
            <person name="Lanford R."/>
            <person name="Gros J."/>
            <person name="Wilson R.K."/>
        </authorList>
    </citation>
    <scope>NUCLEOTIDE SEQUENCE [LARGE SCALE GENOMIC DNA]</scope>
</reference>
<sequence>MSIHHLCILFATSFHLICFHLFPERELSQLHTYILLDSIILLLSEFFLIYTVGHDRHPPHLHLKETTPATHKFQHVPVKHIVIGEALSVGIVRFVIKTKRTAEVQVCGKFSCNKRNGLIRFHYLVGKNRRLSNNVSKTLKIQQTDENHYICVKLTQY</sequence>